<evidence type="ECO:0000259" key="5">
    <source>
        <dbReference type="PROSITE" id="PS51192"/>
    </source>
</evidence>
<dbReference type="PANTHER" id="PTHR47961:SF6">
    <property type="entry name" value="DNA-DIRECTED DNA POLYMERASE"/>
    <property type="match status" value="1"/>
</dbReference>
<dbReference type="PANTHER" id="PTHR47961">
    <property type="entry name" value="DNA POLYMERASE THETA, PUTATIVE (AFU_ORTHOLOGUE AFUA_1G05260)-RELATED"/>
    <property type="match status" value="1"/>
</dbReference>
<dbReference type="Proteomes" id="UP001139035">
    <property type="component" value="Unassembled WGS sequence"/>
</dbReference>
<evidence type="ECO:0000313" key="8">
    <source>
        <dbReference type="Proteomes" id="UP001139035"/>
    </source>
</evidence>
<evidence type="ECO:0000256" key="3">
    <source>
        <dbReference type="ARBA" id="ARBA00022806"/>
    </source>
</evidence>
<dbReference type="InterPro" id="IPR014001">
    <property type="entry name" value="Helicase_ATP-bd"/>
</dbReference>
<dbReference type="GO" id="GO:0004386">
    <property type="term" value="F:helicase activity"/>
    <property type="evidence" value="ECO:0007669"/>
    <property type="project" value="UniProtKB-KW"/>
</dbReference>
<dbReference type="GO" id="GO:0005524">
    <property type="term" value="F:ATP binding"/>
    <property type="evidence" value="ECO:0007669"/>
    <property type="project" value="UniProtKB-KW"/>
</dbReference>
<dbReference type="EMBL" id="JAJUWU010000038">
    <property type="protein sequence ID" value="MCE7030984.1"/>
    <property type="molecule type" value="Genomic_DNA"/>
</dbReference>
<gene>
    <name evidence="7" type="ORF">LZD57_23680</name>
</gene>
<evidence type="ECO:0000259" key="6">
    <source>
        <dbReference type="PROSITE" id="PS51194"/>
    </source>
</evidence>
<evidence type="ECO:0000256" key="2">
    <source>
        <dbReference type="ARBA" id="ARBA00022801"/>
    </source>
</evidence>
<dbReference type="InterPro" id="IPR050474">
    <property type="entry name" value="Hel308_SKI2-like"/>
</dbReference>
<dbReference type="RefSeq" id="WP_233722054.1">
    <property type="nucleotide sequence ID" value="NZ_JAJUWU010000038.1"/>
</dbReference>
<dbReference type="InterPro" id="IPR001650">
    <property type="entry name" value="Helicase_C-like"/>
</dbReference>
<dbReference type="InterPro" id="IPR011545">
    <property type="entry name" value="DEAD/DEAH_box_helicase_dom"/>
</dbReference>
<dbReference type="PROSITE" id="PS51194">
    <property type="entry name" value="HELICASE_CTER"/>
    <property type="match status" value="1"/>
</dbReference>
<evidence type="ECO:0000256" key="1">
    <source>
        <dbReference type="ARBA" id="ARBA00022741"/>
    </source>
</evidence>
<dbReference type="SMART" id="SM00490">
    <property type="entry name" value="HELICc"/>
    <property type="match status" value="1"/>
</dbReference>
<dbReference type="Gene3D" id="3.40.50.300">
    <property type="entry name" value="P-loop containing nucleotide triphosphate hydrolases"/>
    <property type="match status" value="2"/>
</dbReference>
<feature type="domain" description="Helicase ATP-binding" evidence="5">
    <location>
        <begin position="249"/>
        <end position="424"/>
    </location>
</feature>
<dbReference type="AlphaFoldDB" id="A0A9X1T7J8"/>
<dbReference type="GO" id="GO:0016787">
    <property type="term" value="F:hydrolase activity"/>
    <property type="evidence" value="ECO:0007669"/>
    <property type="project" value="UniProtKB-KW"/>
</dbReference>
<dbReference type="Pfam" id="PF00270">
    <property type="entry name" value="DEAD"/>
    <property type="match status" value="1"/>
</dbReference>
<keyword evidence="4" id="KW-0067">ATP-binding</keyword>
<sequence length="1057" mass="116410">MADAFEALVVLDVQTERMRSTAFVAASARQVLAQIERLHISQDAPAVLREDVIGADLAASLLFLIAQRSSDAFEASRTIRAAGEPRAIRRALILAVLRYARGRFTEILEIQDFEKVEPHSDAVEYAADLLFQQLLVGLRMLAEAGLGLRDSGAIEEALVIFSRVQNESIDDEIREADPYLGTVRSTSIFAGPHHLAALLEKAGRALFEDALVFTPPPTGVDETRWTEWLKSEASRWPFLWENHRDAIATGYLQPGSSLVMTTPTGSGKTTLAALKVASTLAAGKTVVYLAPTHALVGQVETDLNERVVSLAKAESIDQVDIIETVDQLPDIAVVTPERCYALLIFAPQLFSNVGLLVFDEFHLLGAAKLSSGIASIDRRSIDAMLCLLTFQRVQQNADYLFLSAMVSNGEEIAAWLSALTCRAVTDFDYKWKPTRQLKSCIVYDSKRLRELAQSLRSAETKKVAAIPQGIFSLSNGWNPSAPEKIALRPFSEADVPLGIGGRRGRRYLTSNRYQVAAFIAKRFAEGGLKVIVFCESIVTCGSVAKIINQSDTQIETQLDDRQQYLRAQAVAELGSEGAIYDVGSMPAAVHHGELISDERRLVESFFRNRENNLSVLAATSTLAQGLNLPCDVVILASSDRLDETDPEERKRSPLHPHEVLNALGRAGRAGHASTGFAIVVPSTPVGIDNESKRVTSDEELKVVFAEGDQCLPIADPLGLLFDEIEVAGKPSPQADYLLRRLALSIGEERDGIEAFATLTKRTFSYFQRYKANPSSADAWLVTRQKIVAEALAARENPPSLPWQEELAAKVGAPVTFISRLAQAYAEAPFDAVDAMSWLEWLLSHLEPKSEEFEIFLRPENTIRVFGRAITNQDTEEEANSIARDGTLLAMRAWFSGEPLIDLESKISEFIAANEGVVKRPTRADPHAKHARRFALRLAPDLSFLCGLFVQIAKKLSDEGGVVVRPLITFLPQLTRLGFPTAYHYLLSRRLETTARPTVAEAFASIEGRLERLPTDSFEQIRDKLEAIYLIDGFSSVDDLTDDEIDELLRPIEQGDDG</sequence>
<keyword evidence="1" id="KW-0547">Nucleotide-binding</keyword>
<keyword evidence="8" id="KW-1185">Reference proteome</keyword>
<keyword evidence="3 7" id="KW-0347">Helicase</keyword>
<dbReference type="GO" id="GO:0003676">
    <property type="term" value="F:nucleic acid binding"/>
    <property type="evidence" value="ECO:0007669"/>
    <property type="project" value="InterPro"/>
</dbReference>
<dbReference type="InterPro" id="IPR027417">
    <property type="entry name" value="P-loop_NTPase"/>
</dbReference>
<dbReference type="Pfam" id="PF00271">
    <property type="entry name" value="Helicase_C"/>
    <property type="match status" value="1"/>
</dbReference>
<dbReference type="SUPFAM" id="SSF52540">
    <property type="entry name" value="P-loop containing nucleoside triphosphate hydrolases"/>
    <property type="match status" value="1"/>
</dbReference>
<organism evidence="7 8">
    <name type="scientific">Jiella avicenniae</name>
    <dbReference type="NCBI Taxonomy" id="2907202"/>
    <lineage>
        <taxon>Bacteria</taxon>
        <taxon>Pseudomonadati</taxon>
        <taxon>Pseudomonadota</taxon>
        <taxon>Alphaproteobacteria</taxon>
        <taxon>Hyphomicrobiales</taxon>
        <taxon>Aurantimonadaceae</taxon>
        <taxon>Jiella</taxon>
    </lineage>
</organism>
<evidence type="ECO:0000256" key="4">
    <source>
        <dbReference type="ARBA" id="ARBA00022840"/>
    </source>
</evidence>
<feature type="domain" description="Helicase C-terminal" evidence="6">
    <location>
        <begin position="511"/>
        <end position="719"/>
    </location>
</feature>
<proteinExistence type="predicted"/>
<dbReference type="PROSITE" id="PS51192">
    <property type="entry name" value="HELICASE_ATP_BIND_1"/>
    <property type="match status" value="1"/>
</dbReference>
<name>A0A9X1T7J8_9HYPH</name>
<keyword evidence="2" id="KW-0378">Hydrolase</keyword>
<protein>
    <submittedName>
        <fullName evidence="7">DEAD/DEAH box helicase</fullName>
    </submittedName>
</protein>
<accession>A0A9X1T7J8</accession>
<comment type="caution">
    <text evidence="7">The sequence shown here is derived from an EMBL/GenBank/DDBJ whole genome shotgun (WGS) entry which is preliminary data.</text>
</comment>
<evidence type="ECO:0000313" key="7">
    <source>
        <dbReference type="EMBL" id="MCE7030984.1"/>
    </source>
</evidence>
<dbReference type="SMART" id="SM00487">
    <property type="entry name" value="DEXDc"/>
    <property type="match status" value="1"/>
</dbReference>
<reference evidence="7" key="1">
    <citation type="submission" date="2022-01" db="EMBL/GenBank/DDBJ databases">
        <title>Jiella avicenniae sp. nov., a novel endophytic bacterium isolated from bark of Avicennia marina.</title>
        <authorList>
            <person name="Tuo L."/>
        </authorList>
    </citation>
    <scope>NUCLEOTIDE SEQUENCE</scope>
    <source>
        <strain evidence="7">CBK1P-4</strain>
    </source>
</reference>